<proteinExistence type="predicted"/>
<feature type="region of interest" description="Disordered" evidence="1">
    <location>
        <begin position="918"/>
        <end position="959"/>
    </location>
</feature>
<feature type="compositionally biased region" description="Low complexity" evidence="1">
    <location>
        <begin position="420"/>
        <end position="446"/>
    </location>
</feature>
<feature type="compositionally biased region" description="Gly residues" evidence="1">
    <location>
        <begin position="918"/>
        <end position="944"/>
    </location>
</feature>
<evidence type="ECO:0000256" key="1">
    <source>
        <dbReference type="SAM" id="MobiDB-lite"/>
    </source>
</evidence>
<dbReference type="Proteomes" id="UP001165090">
    <property type="component" value="Unassembled WGS sequence"/>
</dbReference>
<keyword evidence="3" id="KW-1185">Reference proteome</keyword>
<feature type="region of interest" description="Disordered" evidence="1">
    <location>
        <begin position="405"/>
        <end position="460"/>
    </location>
</feature>
<sequence length="1030" mass="108440">MPARGKEFPSLAQRYCTGYIISIPVLPPGAAVKIPPPRRIVPEETDVWPAHCFQMLLVASEYCAALLEFMTWSFPENPRFPSSWGFLKAKVAGYARQLIRESAVVPPQNVVPGSLLGWQQLNAHSVWAAFTYCYFHGLAPSLEHLSAPAEWKLATDWLHRHVGSRGWQTEGPVYGAAAAWSRSMLDRLERAFPGRVANWTNEWAHSHSRGETLRHVHRQVVQRGDIRGEESESRYFPIYPMRMTGGLVRNQLKWKVGSVKAPRTVSGTCGVPYGFSQSLNCALGYLVLSDVIGAFKEAMQPGSSQEHPKGLLQHVMQEFLSTVVSSDDAELPSHNDQHSYACYMATCALGWGEALLQVPYWLTAAADSAAAVGLNLGRERELILAEEMALPGLQDVFKVLQQRHPEQVEGGVHSSTGLSRQQQQVQQQGPQQHQEQQQQRRQQQQEQQRHQELQMQSYHRQETHQLLQFRLPVLPPFQSQSLPPETTVAMTTPALQQSSVAQDEEAFGKMRKYGAQPMPTGTAGADDSAIAHTAVHAVVLTGEVAPDVNPWGTSVVTQTMSAIPDSAAKAASAAGSRNKPIAVTPSAAVTGRQQQLHAQRPQTEQQPTLPPLQLQQCQVQWQQQQATPPLQQQEPGGRLALCQHQGRGGFPAVSLSGSLEFAKSQFAVPGPPHGQQFSMIPRALGTSGSQPQYSPKTPMYNTASHGSSVVLPHDAANGHGGVMNGLGHVSFINPRVTYTDPGVATCGAVASLPSSYRRAPVLGRPDSVGLPVQTDERAAVAEVIGFNEAAALARYVNDGGSGGRDGNYALTNGEDGSGRGASEAGGNGDSALACGGGGGSGGSDLFNGGGGNALVNGGGGGGGNALNNGSGSALANGASGGSDALVSSGGNGGSALVNDGGGGGGAFGSGSMVHINGGGGGGGGGGGKHLVQDNGGGRPWGIGPGLDIPRTGGGGLSTADAGAGGNVTVSWAGQAARSGVELLPTTPLPRLIPNDLLASLMRFEFPDNNPRMNRIVTTEMATANWVGPPR</sequence>
<feature type="compositionally biased region" description="Low complexity" evidence="1">
    <location>
        <begin position="599"/>
        <end position="610"/>
    </location>
</feature>
<protein>
    <submittedName>
        <fullName evidence="2">Uncharacterized protein</fullName>
    </submittedName>
</protein>
<dbReference type="PANTHER" id="PTHR14596:SF72">
    <property type="entry name" value="ZINC FINGER PROTEIN MSN2-RELATED"/>
    <property type="match status" value="1"/>
</dbReference>
<comment type="caution">
    <text evidence="2">The sequence shown here is derived from an EMBL/GenBank/DDBJ whole genome shotgun (WGS) entry which is preliminary data.</text>
</comment>
<reference evidence="2 3" key="1">
    <citation type="journal article" date="2023" name="IScience">
        <title>Expanded male sex-determining region conserved during the evolution of homothallism in the green alga Volvox.</title>
        <authorList>
            <person name="Yamamoto K."/>
            <person name="Matsuzaki R."/>
            <person name="Mahakham W."/>
            <person name="Heman W."/>
            <person name="Sekimoto H."/>
            <person name="Kawachi M."/>
            <person name="Minakuchi Y."/>
            <person name="Toyoda A."/>
            <person name="Nozaki H."/>
        </authorList>
    </citation>
    <scope>NUCLEOTIDE SEQUENCE [LARGE SCALE GENOMIC DNA]</scope>
    <source>
        <strain evidence="2 3">NIES-4468</strain>
    </source>
</reference>
<evidence type="ECO:0000313" key="2">
    <source>
        <dbReference type="EMBL" id="GLI66061.1"/>
    </source>
</evidence>
<dbReference type="PANTHER" id="PTHR14596">
    <property type="entry name" value="ZINC FINGER PROTEIN"/>
    <property type="match status" value="1"/>
</dbReference>
<dbReference type="EMBL" id="BSDZ01000027">
    <property type="protein sequence ID" value="GLI66061.1"/>
    <property type="molecule type" value="Genomic_DNA"/>
</dbReference>
<organism evidence="2 3">
    <name type="scientific">Volvox africanus</name>
    <dbReference type="NCBI Taxonomy" id="51714"/>
    <lineage>
        <taxon>Eukaryota</taxon>
        <taxon>Viridiplantae</taxon>
        <taxon>Chlorophyta</taxon>
        <taxon>core chlorophytes</taxon>
        <taxon>Chlorophyceae</taxon>
        <taxon>CS clade</taxon>
        <taxon>Chlamydomonadales</taxon>
        <taxon>Volvocaceae</taxon>
        <taxon>Volvox</taxon>
    </lineage>
</organism>
<gene>
    <name evidence="2" type="ORF">VaNZ11_009780</name>
</gene>
<feature type="region of interest" description="Disordered" evidence="1">
    <location>
        <begin position="590"/>
        <end position="610"/>
    </location>
</feature>
<accession>A0ABQ5S889</accession>
<name>A0ABQ5S889_9CHLO</name>
<evidence type="ECO:0000313" key="3">
    <source>
        <dbReference type="Proteomes" id="UP001165090"/>
    </source>
</evidence>